<feature type="region of interest" description="Disordered" evidence="1">
    <location>
        <begin position="1"/>
        <end position="56"/>
    </location>
</feature>
<dbReference type="EMBL" id="JQFZ01000021">
    <property type="protein sequence ID" value="KGO62441.1"/>
    <property type="molecule type" value="Genomic_DNA"/>
</dbReference>
<dbReference type="AlphaFoldDB" id="A0A0A2JQE5"/>
<accession>A0A0A2JQE5</accession>
<proteinExistence type="predicted"/>
<sequence length="56" mass="6099">MTGTSSSPGHTPICESQSAERPGAKFRSSRLEGQPLRYTLESKDDDTPASLLFPLF</sequence>
<feature type="compositionally biased region" description="Polar residues" evidence="1">
    <location>
        <begin position="1"/>
        <end position="19"/>
    </location>
</feature>
<evidence type="ECO:0000313" key="2">
    <source>
        <dbReference type="EMBL" id="KGO62441.1"/>
    </source>
</evidence>
<organism evidence="2 3">
    <name type="scientific">Penicillium expansum</name>
    <name type="common">Blue mold rot fungus</name>
    <dbReference type="NCBI Taxonomy" id="27334"/>
    <lineage>
        <taxon>Eukaryota</taxon>
        <taxon>Fungi</taxon>
        <taxon>Dikarya</taxon>
        <taxon>Ascomycota</taxon>
        <taxon>Pezizomycotina</taxon>
        <taxon>Eurotiomycetes</taxon>
        <taxon>Eurotiomycetidae</taxon>
        <taxon>Eurotiales</taxon>
        <taxon>Aspergillaceae</taxon>
        <taxon>Penicillium</taxon>
    </lineage>
</organism>
<comment type="caution">
    <text evidence="2">The sequence shown here is derived from an EMBL/GenBank/DDBJ whole genome shotgun (WGS) entry which is preliminary data.</text>
</comment>
<dbReference type="RefSeq" id="XP_016603010.1">
    <property type="nucleotide sequence ID" value="XM_016739123.1"/>
</dbReference>
<name>A0A0A2JQE5_PENEN</name>
<dbReference type="GeneID" id="27674542"/>
<keyword evidence="3" id="KW-1185">Reference proteome</keyword>
<evidence type="ECO:0000256" key="1">
    <source>
        <dbReference type="SAM" id="MobiDB-lite"/>
    </source>
</evidence>
<gene>
    <name evidence="2" type="ORF">PEX2_018480</name>
</gene>
<protein>
    <submittedName>
        <fullName evidence="2">Uncharacterized protein</fullName>
    </submittedName>
</protein>
<reference evidence="2 3" key="1">
    <citation type="journal article" date="2015" name="Mol. Plant Microbe Interact.">
        <title>Genome, transcriptome, and functional analyses of Penicillium expansum provide new insights into secondary metabolism and pathogenicity.</title>
        <authorList>
            <person name="Ballester A.R."/>
            <person name="Marcet-Houben M."/>
            <person name="Levin E."/>
            <person name="Sela N."/>
            <person name="Selma-Lazaro C."/>
            <person name="Carmona L."/>
            <person name="Wisniewski M."/>
            <person name="Droby S."/>
            <person name="Gonzalez-Candelas L."/>
            <person name="Gabaldon T."/>
        </authorList>
    </citation>
    <scope>NUCLEOTIDE SEQUENCE [LARGE SCALE GENOMIC DNA]</scope>
    <source>
        <strain evidence="2 3">MD-8</strain>
    </source>
</reference>
<dbReference type="HOGENOM" id="CLU_3014887_0_0_1"/>
<evidence type="ECO:0000313" key="3">
    <source>
        <dbReference type="Proteomes" id="UP000030143"/>
    </source>
</evidence>
<dbReference type="VEuPathDB" id="FungiDB:PEXP_064810"/>
<dbReference type="Proteomes" id="UP000030143">
    <property type="component" value="Unassembled WGS sequence"/>
</dbReference>